<accession>A0A8J6XJR5</accession>
<sequence length="448" mass="51110">MSKPIAQVIQDKIKYWKAKLADDSNNNPLLNFQKSEKLRVDIETPSSILYKELAGDEPRPFPVKELRTKHTDAELTTLLDKLREKAKSTQEEKGFNSLFLVVGTLTWFNADKPKEKFVYPLLLIPVQLQKKGKKPPEYTLHPVDEEISVNFILVNKLRDEFNITLPESEKVDKLGYAQFLDEVRSAIAQKPNWQVENTAHITLFHETKAAMIQDLQQNQERIAAHTVLRGLALKKIPDNFNSPNLIKEKELDQIPPSSLYQICDADSSQQVVIEAAKAGLSCVVQGPPGTGKSQTIANIMAELIGKHKKVLVVAEKQTALEVVSRKFKDCSLDNVCLNLHHQGTTNTKELLEELNQTMSRLEQSQESQQQNREVFFQQLFDYRQTLNQHVASLHENQPPLNKSAYDLYGELLKLEREKVPSLEFYLPHIQDWSESRLLKAISKISVLL</sequence>
<dbReference type="RefSeq" id="WP_190825918.1">
    <property type="nucleotide sequence ID" value="NZ_CAWPPI010000027.1"/>
</dbReference>
<dbReference type="GO" id="GO:0004386">
    <property type="term" value="F:helicase activity"/>
    <property type="evidence" value="ECO:0007669"/>
    <property type="project" value="InterPro"/>
</dbReference>
<evidence type="ECO:0000313" key="3">
    <source>
        <dbReference type="EMBL" id="MBD2771622.1"/>
    </source>
</evidence>
<dbReference type="Pfam" id="PF13086">
    <property type="entry name" value="AAA_11"/>
    <property type="match status" value="1"/>
</dbReference>
<dbReference type="Proteomes" id="UP000629098">
    <property type="component" value="Unassembled WGS sequence"/>
</dbReference>
<evidence type="ECO:0000256" key="1">
    <source>
        <dbReference type="SAM" id="Coils"/>
    </source>
</evidence>
<evidence type="ECO:0000313" key="4">
    <source>
        <dbReference type="Proteomes" id="UP000629098"/>
    </source>
</evidence>
<dbReference type="Pfam" id="PF13195">
    <property type="entry name" value="DUF4011"/>
    <property type="match status" value="1"/>
</dbReference>
<dbReference type="Gene3D" id="3.40.50.300">
    <property type="entry name" value="P-loop containing nucleotide triphosphate hydrolases"/>
    <property type="match status" value="1"/>
</dbReference>
<dbReference type="InterPro" id="IPR041677">
    <property type="entry name" value="DNA2/NAM7_AAA_11"/>
</dbReference>
<reference evidence="3" key="1">
    <citation type="submission" date="2020-09" db="EMBL/GenBank/DDBJ databases">
        <title>Iningainema tapete sp. nov. (Scytonemataceae, Cyanobacteria) from greenhouses in central Florida (USA) produces two types of nodularin with biosynthetic potential for microcystin-LR and anabaenopeptins.</title>
        <authorList>
            <person name="Berthold D.E."/>
            <person name="Lefler F.W."/>
            <person name="Huang I.-S."/>
            <person name="Abdulla H."/>
            <person name="Zimba P.V."/>
            <person name="Laughinghouse H.D. IV."/>
        </authorList>
    </citation>
    <scope>NUCLEOTIDE SEQUENCE</scope>
    <source>
        <strain evidence="3">BLCCT55</strain>
    </source>
</reference>
<proteinExistence type="predicted"/>
<feature type="domain" description="DNA2/NAM7 helicase helicase" evidence="2">
    <location>
        <begin position="267"/>
        <end position="396"/>
    </location>
</feature>
<dbReference type="EMBL" id="JACXAE010000027">
    <property type="protein sequence ID" value="MBD2771622.1"/>
    <property type="molecule type" value="Genomic_DNA"/>
</dbReference>
<name>A0A8J6XJR5_9CYAN</name>
<dbReference type="SUPFAM" id="SSF52540">
    <property type="entry name" value="P-loop containing nucleoside triphosphate hydrolases"/>
    <property type="match status" value="1"/>
</dbReference>
<dbReference type="InterPro" id="IPR025103">
    <property type="entry name" value="DUF4011"/>
</dbReference>
<evidence type="ECO:0000259" key="2">
    <source>
        <dbReference type="Pfam" id="PF13086"/>
    </source>
</evidence>
<gene>
    <name evidence="3" type="ORF">ICL16_05805</name>
</gene>
<keyword evidence="1" id="KW-0175">Coiled coil</keyword>
<keyword evidence="4" id="KW-1185">Reference proteome</keyword>
<dbReference type="InterPro" id="IPR027417">
    <property type="entry name" value="P-loop_NTPase"/>
</dbReference>
<feature type="coiled-coil region" evidence="1">
    <location>
        <begin position="344"/>
        <end position="371"/>
    </location>
</feature>
<comment type="caution">
    <text evidence="3">The sequence shown here is derived from an EMBL/GenBank/DDBJ whole genome shotgun (WGS) entry which is preliminary data.</text>
</comment>
<dbReference type="AlphaFoldDB" id="A0A8J6XJR5"/>
<organism evidence="3 4">
    <name type="scientific">Iningainema tapete BLCC-T55</name>
    <dbReference type="NCBI Taxonomy" id="2748662"/>
    <lineage>
        <taxon>Bacteria</taxon>
        <taxon>Bacillati</taxon>
        <taxon>Cyanobacteriota</taxon>
        <taxon>Cyanophyceae</taxon>
        <taxon>Nostocales</taxon>
        <taxon>Scytonemataceae</taxon>
        <taxon>Iningainema tapete</taxon>
    </lineage>
</organism>
<protein>
    <submittedName>
        <fullName evidence="3">DUF4011 domain-containing protein</fullName>
    </submittedName>
</protein>